<name>A0A6C0ITI8_9ZZZZ</name>
<reference evidence="5" key="1">
    <citation type="journal article" date="2020" name="Nature">
        <title>Giant virus diversity and host interactions through global metagenomics.</title>
        <authorList>
            <person name="Schulz F."/>
            <person name="Roux S."/>
            <person name="Paez-Espino D."/>
            <person name="Jungbluth S."/>
            <person name="Walsh D.A."/>
            <person name="Denef V.J."/>
            <person name="McMahon K.D."/>
            <person name="Konstantinidis K.T."/>
            <person name="Eloe-Fadrosh E.A."/>
            <person name="Kyrpides N.C."/>
            <person name="Woyke T."/>
        </authorList>
    </citation>
    <scope>NUCLEOTIDE SEQUENCE</scope>
    <source>
        <strain evidence="5">GVMAG-M-3300024301-20</strain>
    </source>
</reference>
<dbReference type="InterPro" id="IPR022648">
    <property type="entry name" value="Pr_cel_nuc_antig_N"/>
</dbReference>
<evidence type="ECO:0000259" key="4">
    <source>
        <dbReference type="Pfam" id="PF02747"/>
    </source>
</evidence>
<dbReference type="InterPro" id="IPR000730">
    <property type="entry name" value="Pr_cel_nuc_antig"/>
</dbReference>
<dbReference type="AlphaFoldDB" id="A0A6C0ITI8"/>
<dbReference type="Gene3D" id="3.70.10.10">
    <property type="match status" value="1"/>
</dbReference>
<dbReference type="CDD" id="cd00577">
    <property type="entry name" value="PCNA"/>
    <property type="match status" value="1"/>
</dbReference>
<evidence type="ECO:0008006" key="6">
    <source>
        <dbReference type="Google" id="ProtNLM"/>
    </source>
</evidence>
<dbReference type="GO" id="GO:0003677">
    <property type="term" value="F:DNA binding"/>
    <property type="evidence" value="ECO:0007669"/>
    <property type="project" value="UniProtKB-KW"/>
</dbReference>
<dbReference type="EMBL" id="MN740245">
    <property type="protein sequence ID" value="QHT95726.1"/>
    <property type="molecule type" value="Genomic_DNA"/>
</dbReference>
<dbReference type="PRINTS" id="PR00339">
    <property type="entry name" value="PCNACYCLIN"/>
</dbReference>
<keyword evidence="2" id="KW-0238">DNA-binding</keyword>
<protein>
    <recommendedName>
        <fullName evidence="6">Proliferating cell nuclear antigen PCNA N-terminal domain-containing protein</fullName>
    </recommendedName>
</protein>
<organism evidence="5">
    <name type="scientific">viral metagenome</name>
    <dbReference type="NCBI Taxonomy" id="1070528"/>
    <lineage>
        <taxon>unclassified sequences</taxon>
        <taxon>metagenomes</taxon>
        <taxon>organismal metagenomes</taxon>
    </lineage>
</organism>
<feature type="domain" description="Proliferating cell nuclear antigen PCNA N-terminal" evidence="3">
    <location>
        <begin position="19"/>
        <end position="138"/>
    </location>
</feature>
<dbReference type="GO" id="GO:0006272">
    <property type="term" value="P:leading strand elongation"/>
    <property type="evidence" value="ECO:0007669"/>
    <property type="project" value="TreeGrafter"/>
</dbReference>
<comment type="similarity">
    <text evidence="1">Belongs to the PCNA family.</text>
</comment>
<evidence type="ECO:0000256" key="2">
    <source>
        <dbReference type="ARBA" id="ARBA00023125"/>
    </source>
</evidence>
<feature type="domain" description="Proliferating cell nuclear antigen PCNA C-terminal" evidence="4">
    <location>
        <begin position="141"/>
        <end position="263"/>
    </location>
</feature>
<dbReference type="HAMAP" id="MF_00317">
    <property type="entry name" value="DNApol_clamp_arch"/>
    <property type="match status" value="1"/>
</dbReference>
<dbReference type="PANTHER" id="PTHR11352">
    <property type="entry name" value="PROLIFERATING CELL NUCLEAR ANTIGEN"/>
    <property type="match status" value="1"/>
</dbReference>
<evidence type="ECO:0000256" key="1">
    <source>
        <dbReference type="ARBA" id="ARBA00010462"/>
    </source>
</evidence>
<sequence length="268" mass="30825">MVQQLSILNETDKNSEINKLQIFVSIFTLLKSWGSTITMRFSQDELFIQSMDKSHICLADIKLKKDWFTTYSIDKDIVLSVDSNMFSLIMSYSLKHPNMELICTNDDKLDIRCVNIPEKVFNVFDHFFQIPLMDIDQDELGIPEVEYDVDIVIEAKSWTNILNELNELGQNVQISCKENEIRFITEDNARLEIKIEPEVLIEYGISEGVELVESQFSLKYLSKMCSTTKLTQTINVGLSDEIPLSIKYDLGEGSKICFYLAPKVSNDE</sequence>
<dbReference type="Pfam" id="PF00705">
    <property type="entry name" value="PCNA_N"/>
    <property type="match status" value="1"/>
</dbReference>
<dbReference type="NCBIfam" id="TIGR00590">
    <property type="entry name" value="pcna"/>
    <property type="match status" value="1"/>
</dbReference>
<dbReference type="SUPFAM" id="SSF55979">
    <property type="entry name" value="DNA clamp"/>
    <property type="match status" value="2"/>
</dbReference>
<proteinExistence type="inferred from homology"/>
<evidence type="ECO:0000259" key="3">
    <source>
        <dbReference type="Pfam" id="PF00705"/>
    </source>
</evidence>
<evidence type="ECO:0000313" key="5">
    <source>
        <dbReference type="EMBL" id="QHT95726.1"/>
    </source>
</evidence>
<dbReference type="InterPro" id="IPR022649">
    <property type="entry name" value="Pr_cel_nuc_antig_C"/>
</dbReference>
<dbReference type="GO" id="GO:0006275">
    <property type="term" value="P:regulation of DNA replication"/>
    <property type="evidence" value="ECO:0007669"/>
    <property type="project" value="InterPro"/>
</dbReference>
<dbReference type="InterPro" id="IPR046938">
    <property type="entry name" value="DNA_clamp_sf"/>
</dbReference>
<dbReference type="PANTHER" id="PTHR11352:SF0">
    <property type="entry name" value="PROLIFERATING CELL NUCLEAR ANTIGEN"/>
    <property type="match status" value="1"/>
</dbReference>
<accession>A0A6C0ITI8</accession>
<dbReference type="GO" id="GO:0030337">
    <property type="term" value="F:DNA polymerase processivity factor activity"/>
    <property type="evidence" value="ECO:0007669"/>
    <property type="project" value="InterPro"/>
</dbReference>
<dbReference type="Pfam" id="PF02747">
    <property type="entry name" value="PCNA_C"/>
    <property type="match status" value="1"/>
</dbReference>